<dbReference type="AlphaFoldDB" id="H2TKS0"/>
<evidence type="ECO:0000313" key="13">
    <source>
        <dbReference type="Proteomes" id="UP000005226"/>
    </source>
</evidence>
<keyword evidence="8" id="KW-0862">Zinc</keyword>
<keyword evidence="6" id="KW-0479">Metal-binding</keyword>
<evidence type="ECO:0000256" key="7">
    <source>
        <dbReference type="ARBA" id="ARBA00022771"/>
    </source>
</evidence>
<dbReference type="eggNOG" id="KOG4399">
    <property type="taxonomic scope" value="Eukaryota"/>
</dbReference>
<dbReference type="Pfam" id="PF10237">
    <property type="entry name" value="N6-adenineMlase"/>
    <property type="match status" value="1"/>
</dbReference>
<feature type="compositionally biased region" description="Basic and acidic residues" evidence="10">
    <location>
        <begin position="472"/>
        <end position="485"/>
    </location>
</feature>
<keyword evidence="2" id="KW-0963">Cytoplasm</keyword>
<keyword evidence="3" id="KW-0489">Methyltransferase</keyword>
<keyword evidence="5" id="KW-0949">S-adenosyl-L-methionine</keyword>
<evidence type="ECO:0000256" key="3">
    <source>
        <dbReference type="ARBA" id="ARBA00022603"/>
    </source>
</evidence>
<proteinExistence type="predicted"/>
<evidence type="ECO:0000256" key="8">
    <source>
        <dbReference type="ARBA" id="ARBA00022833"/>
    </source>
</evidence>
<dbReference type="STRING" id="31033.ENSTRUP00000025275"/>
<dbReference type="PANTHER" id="PTHR13493">
    <property type="entry name" value="ZINC FINGER CCHC DOMAIN-CONTAINING"/>
    <property type="match status" value="1"/>
</dbReference>
<feature type="region of interest" description="Disordered" evidence="10">
    <location>
        <begin position="468"/>
        <end position="516"/>
    </location>
</feature>
<keyword evidence="7 9" id="KW-0863">Zinc-finger</keyword>
<dbReference type="InParanoid" id="H2TKS0"/>
<comment type="subcellular location">
    <subcellularLocation>
        <location evidence="1">Cytoplasm</location>
    </subcellularLocation>
</comment>
<dbReference type="Ensembl" id="ENSTRUT00000025378.3">
    <property type="protein sequence ID" value="ENSTRUP00000025275.3"/>
    <property type="gene ID" value="ENSTRUG00000010046.3"/>
</dbReference>
<dbReference type="PANTHER" id="PTHR13493:SF3">
    <property type="entry name" value="RRNA N6-ADENOSINE-METHYLTRANSFERASE ZCCHC4"/>
    <property type="match status" value="1"/>
</dbReference>
<accession>H2TKS0</accession>
<name>H2TKS0_TAKRU</name>
<evidence type="ECO:0000256" key="6">
    <source>
        <dbReference type="ARBA" id="ARBA00022723"/>
    </source>
</evidence>
<evidence type="ECO:0000256" key="1">
    <source>
        <dbReference type="ARBA" id="ARBA00004496"/>
    </source>
</evidence>
<evidence type="ECO:0000256" key="10">
    <source>
        <dbReference type="SAM" id="MobiDB-lite"/>
    </source>
</evidence>
<dbReference type="PROSITE" id="PS51999">
    <property type="entry name" value="ZF_GRF"/>
    <property type="match status" value="1"/>
</dbReference>
<dbReference type="HOGENOM" id="CLU_034589_0_0_1"/>
<dbReference type="GO" id="GO:0008270">
    <property type="term" value="F:zinc ion binding"/>
    <property type="evidence" value="ECO:0007669"/>
    <property type="project" value="UniProtKB-KW"/>
</dbReference>
<protein>
    <submittedName>
        <fullName evidence="12">Zinc finger, CCHC domain containing 4</fullName>
    </submittedName>
</protein>
<dbReference type="InterPro" id="IPR039846">
    <property type="entry name" value="ZCCHC4"/>
</dbReference>
<evidence type="ECO:0000256" key="9">
    <source>
        <dbReference type="PROSITE-ProRule" id="PRU01343"/>
    </source>
</evidence>
<dbReference type="OMA" id="FPYFMEH"/>
<gene>
    <name evidence="12" type="primary">zcchc4</name>
</gene>
<dbReference type="Pfam" id="PF06839">
    <property type="entry name" value="Zn_ribbon_GRF"/>
    <property type="match status" value="1"/>
</dbReference>
<reference evidence="12" key="3">
    <citation type="submission" date="2025-09" db="UniProtKB">
        <authorList>
            <consortium name="Ensembl"/>
        </authorList>
    </citation>
    <scope>IDENTIFICATION</scope>
</reference>
<sequence length="516" mass="59534">MDNKTENDDDNAGIDVILTDDVEKGPHCVHGPTLLFEKVCRGEKGRRFYACSACRDRKDCNFFQWEDEKVSEARRLAREAENRSKRPSFSHLEYCTRFRTFVSLSLEEKRFCQDCELLLLPGEHEDHSSHASRTVTTAELRRPSMLLRPLDNKKSNAQFLFTDRSSHFLLETLAALGYRKLLCVGTPRLQELIKLRNLEHPSDPIRSLLLDMDFRYAQFYSQEEFSHYNMFNHHFFDGQAPRALLQTFLTESGGGKAVMVADPPFGGLVKPLANSFSLISRMWRKAQNSDNGIPDMPMIWIFPYFFEPRILECLPCLTMLDYQVDYDNHPLYKHGKTGRKRSPVRIFTNISPTDFVLPEEEGYRFCSVCQRFVWLLNKHCDQCNICPSKVEVHRLKFRFLPHTTFTLDPSLSVQDGREWKHCSACRKCVKPSWRHCRACGRCALPDHPCGAAEGRRGCFSCGSLEHKHRACPHKDSPRLRSDTKRSVGNISRPPSLKPQTKAKSGAAHTVQKRKKR</sequence>
<keyword evidence="4" id="KW-0808">Transferase</keyword>
<dbReference type="GO" id="GO:0005737">
    <property type="term" value="C:cytoplasm"/>
    <property type="evidence" value="ECO:0007669"/>
    <property type="project" value="UniProtKB-SubCell"/>
</dbReference>
<dbReference type="Proteomes" id="UP000005226">
    <property type="component" value="Chromosome 8"/>
</dbReference>
<reference evidence="12" key="2">
    <citation type="submission" date="2025-08" db="UniProtKB">
        <authorList>
            <consortium name="Ensembl"/>
        </authorList>
    </citation>
    <scope>IDENTIFICATION</scope>
</reference>
<reference evidence="12 13" key="1">
    <citation type="journal article" date="2011" name="Genome Biol. Evol.">
        <title>Integration of the genetic map and genome assembly of fugu facilitates insights into distinct features of genome evolution in teleosts and mammals.</title>
        <authorList>
            <person name="Kai W."/>
            <person name="Kikuchi K."/>
            <person name="Tohari S."/>
            <person name="Chew A.K."/>
            <person name="Tay A."/>
            <person name="Fujiwara A."/>
            <person name="Hosoya S."/>
            <person name="Suetake H."/>
            <person name="Naruse K."/>
            <person name="Brenner S."/>
            <person name="Suzuki Y."/>
            <person name="Venkatesh B."/>
        </authorList>
    </citation>
    <scope>NUCLEOTIDE SEQUENCE [LARGE SCALE GENOMIC DNA]</scope>
</reference>
<feature type="domain" description="GRF-type" evidence="11">
    <location>
        <begin position="28"/>
        <end position="69"/>
    </location>
</feature>
<dbReference type="GeneTree" id="ENSGT00390000012556"/>
<dbReference type="InterPro" id="IPR041370">
    <property type="entry name" value="Mlase_EEF1AKMT1/ZCCHC4"/>
</dbReference>
<evidence type="ECO:0000256" key="2">
    <source>
        <dbReference type="ARBA" id="ARBA00022490"/>
    </source>
</evidence>
<dbReference type="GO" id="GO:0008988">
    <property type="term" value="F:rRNA (adenine-N6-)-methyltransferase activity"/>
    <property type="evidence" value="ECO:0007669"/>
    <property type="project" value="InterPro"/>
</dbReference>
<evidence type="ECO:0000256" key="4">
    <source>
        <dbReference type="ARBA" id="ARBA00022679"/>
    </source>
</evidence>
<evidence type="ECO:0000259" key="11">
    <source>
        <dbReference type="PROSITE" id="PS51999"/>
    </source>
</evidence>
<dbReference type="SMR" id="H2TKS0"/>
<dbReference type="GO" id="GO:0005730">
    <property type="term" value="C:nucleolus"/>
    <property type="evidence" value="ECO:0007669"/>
    <property type="project" value="TreeGrafter"/>
</dbReference>
<organism evidence="12 13">
    <name type="scientific">Takifugu rubripes</name>
    <name type="common">Japanese pufferfish</name>
    <name type="synonym">Fugu rubripes</name>
    <dbReference type="NCBI Taxonomy" id="31033"/>
    <lineage>
        <taxon>Eukaryota</taxon>
        <taxon>Metazoa</taxon>
        <taxon>Chordata</taxon>
        <taxon>Craniata</taxon>
        <taxon>Vertebrata</taxon>
        <taxon>Euteleostomi</taxon>
        <taxon>Actinopterygii</taxon>
        <taxon>Neopterygii</taxon>
        <taxon>Teleostei</taxon>
        <taxon>Neoteleostei</taxon>
        <taxon>Acanthomorphata</taxon>
        <taxon>Eupercaria</taxon>
        <taxon>Tetraodontiformes</taxon>
        <taxon>Tetradontoidea</taxon>
        <taxon>Tetraodontidae</taxon>
        <taxon>Takifugu</taxon>
    </lineage>
</organism>
<evidence type="ECO:0000313" key="12">
    <source>
        <dbReference type="Ensembl" id="ENSTRUP00000025275.3"/>
    </source>
</evidence>
<dbReference type="InterPro" id="IPR010666">
    <property type="entry name" value="Znf_GRF"/>
</dbReference>
<evidence type="ECO:0000256" key="5">
    <source>
        <dbReference type="ARBA" id="ARBA00022691"/>
    </source>
</evidence>
<keyword evidence="13" id="KW-1185">Reference proteome</keyword>